<keyword evidence="2" id="KW-1185">Reference proteome</keyword>
<dbReference type="InterPro" id="IPR036047">
    <property type="entry name" value="F-box-like_dom_sf"/>
</dbReference>
<evidence type="ECO:0000313" key="3">
    <source>
        <dbReference type="RefSeq" id="XP_021844275.1"/>
    </source>
</evidence>
<dbReference type="InterPro" id="IPR050796">
    <property type="entry name" value="SCF_F-box_component"/>
</dbReference>
<accession>A0A9R0JRV4</accession>
<evidence type="ECO:0000313" key="2">
    <source>
        <dbReference type="Proteomes" id="UP000813463"/>
    </source>
</evidence>
<evidence type="ECO:0000259" key="1">
    <source>
        <dbReference type="PROSITE" id="PS50181"/>
    </source>
</evidence>
<dbReference type="SMART" id="SM00256">
    <property type="entry name" value="FBOX"/>
    <property type="match status" value="1"/>
</dbReference>
<proteinExistence type="predicted"/>
<dbReference type="PANTHER" id="PTHR31672:SF13">
    <property type="entry name" value="F-BOX PROTEIN CPR30-LIKE"/>
    <property type="match status" value="1"/>
</dbReference>
<dbReference type="PANTHER" id="PTHR31672">
    <property type="entry name" value="BNACNNG10540D PROTEIN"/>
    <property type="match status" value="1"/>
</dbReference>
<protein>
    <submittedName>
        <fullName evidence="3">F-box protein At3g16210</fullName>
    </submittedName>
</protein>
<dbReference type="OrthoDB" id="1555129at2759"/>
<name>A0A9R0JRV4_SPIOL</name>
<sequence length="366" mass="42925">MLSELTNEKKPLNKGRRNLSNLLIATMERNNILPDDLVEDILLRLTIRDLLRLRCVSKEWCALIDNPRFIRKVYMLRYSIGKVDESMPHFVMDMTYNKFSLLYTPQGESITLDLTADLERDSKAVINIGRDQFHIECNGCVNGIICLTWERRKSNLAKDSFLALWNPATREFKTVVYPHYIHYSYDFRYKVFGFDSLSNDFKVLGQYLNRATSGYDAYYELYSVKGNSWKRIKNPPYFLDFYGTDGYLNGVYYWITELKPIDEWPWPLVIVSFNFSSEVFKVSDAPNDIVSRVLSFPVQTKITLYKESLALVICHQVQGNTLYNIDIWVVTEFDDCESPVVMATLIYNRTISCRKRYICPDNKNEW</sequence>
<dbReference type="SUPFAM" id="SSF81383">
    <property type="entry name" value="F-box domain"/>
    <property type="match status" value="1"/>
</dbReference>
<gene>
    <name evidence="3" type="primary">LOC110784156</name>
</gene>
<dbReference type="Pfam" id="PF07734">
    <property type="entry name" value="FBA_1"/>
    <property type="match status" value="1"/>
</dbReference>
<dbReference type="InterPro" id="IPR006527">
    <property type="entry name" value="F-box-assoc_dom_typ1"/>
</dbReference>
<dbReference type="GeneID" id="110784156"/>
<dbReference type="Gene3D" id="1.20.1280.50">
    <property type="match status" value="1"/>
</dbReference>
<feature type="domain" description="F-box" evidence="1">
    <location>
        <begin position="27"/>
        <end position="73"/>
    </location>
</feature>
<dbReference type="CDD" id="cd22157">
    <property type="entry name" value="F-box_AtFBW1-like"/>
    <property type="match status" value="1"/>
</dbReference>
<dbReference type="PROSITE" id="PS50181">
    <property type="entry name" value="FBOX"/>
    <property type="match status" value="1"/>
</dbReference>
<dbReference type="RefSeq" id="XP_021844275.1">
    <property type="nucleotide sequence ID" value="XM_021988583.2"/>
</dbReference>
<dbReference type="Pfam" id="PF00646">
    <property type="entry name" value="F-box"/>
    <property type="match status" value="1"/>
</dbReference>
<dbReference type="InterPro" id="IPR017451">
    <property type="entry name" value="F-box-assoc_interact_dom"/>
</dbReference>
<dbReference type="AlphaFoldDB" id="A0A9R0JRV4"/>
<reference evidence="2" key="1">
    <citation type="journal article" date="2021" name="Nat. Commun.">
        <title>Genomic analyses provide insights into spinach domestication and the genetic basis of agronomic traits.</title>
        <authorList>
            <person name="Cai X."/>
            <person name="Sun X."/>
            <person name="Xu C."/>
            <person name="Sun H."/>
            <person name="Wang X."/>
            <person name="Ge C."/>
            <person name="Zhang Z."/>
            <person name="Wang Q."/>
            <person name="Fei Z."/>
            <person name="Jiao C."/>
            <person name="Wang Q."/>
        </authorList>
    </citation>
    <scope>NUCLEOTIDE SEQUENCE [LARGE SCALE GENOMIC DNA]</scope>
    <source>
        <strain evidence="2">cv. Varoflay</strain>
    </source>
</reference>
<reference evidence="3" key="2">
    <citation type="submission" date="2025-08" db="UniProtKB">
        <authorList>
            <consortium name="RefSeq"/>
        </authorList>
    </citation>
    <scope>IDENTIFICATION</scope>
    <source>
        <tissue evidence="3">Leaf</tissue>
    </source>
</reference>
<dbReference type="NCBIfam" id="TIGR01640">
    <property type="entry name" value="F_box_assoc_1"/>
    <property type="match status" value="1"/>
</dbReference>
<dbReference type="Proteomes" id="UP000813463">
    <property type="component" value="Chromosome 3"/>
</dbReference>
<organism evidence="2 3">
    <name type="scientific">Spinacia oleracea</name>
    <name type="common">Spinach</name>
    <dbReference type="NCBI Taxonomy" id="3562"/>
    <lineage>
        <taxon>Eukaryota</taxon>
        <taxon>Viridiplantae</taxon>
        <taxon>Streptophyta</taxon>
        <taxon>Embryophyta</taxon>
        <taxon>Tracheophyta</taxon>
        <taxon>Spermatophyta</taxon>
        <taxon>Magnoliopsida</taxon>
        <taxon>eudicotyledons</taxon>
        <taxon>Gunneridae</taxon>
        <taxon>Pentapetalae</taxon>
        <taxon>Caryophyllales</taxon>
        <taxon>Chenopodiaceae</taxon>
        <taxon>Chenopodioideae</taxon>
        <taxon>Anserineae</taxon>
        <taxon>Spinacia</taxon>
    </lineage>
</organism>
<dbReference type="KEGG" id="soe:110784156"/>
<dbReference type="InterPro" id="IPR001810">
    <property type="entry name" value="F-box_dom"/>
</dbReference>